<name>A0A5B9D9F0_9ARCH</name>
<evidence type="ECO:0000313" key="4">
    <source>
        <dbReference type="EMBL" id="QEE15722.1"/>
    </source>
</evidence>
<accession>A0A5B9D9F0</accession>
<reference evidence="4 5" key="1">
    <citation type="journal article" date="2020" name="Nature">
        <title>Isolation of an archaeon at the prokaryote-eukaryote interface.</title>
        <authorList>
            <person name="Imachi H."/>
            <person name="Nobu M.K."/>
            <person name="Nakahara N."/>
            <person name="Morono Y."/>
            <person name="Ogawara M."/>
            <person name="Takaki Y."/>
            <person name="Takano Y."/>
            <person name="Uematsu K."/>
            <person name="Ikuta T."/>
            <person name="Ito M."/>
            <person name="Matsui Y."/>
            <person name="Miyazaki M."/>
            <person name="Murata K."/>
            <person name="Saito Y."/>
            <person name="Sakai S."/>
            <person name="Song C."/>
            <person name="Tasumi E."/>
            <person name="Yamanaka Y."/>
            <person name="Yamaguchi T."/>
            <person name="Kamagata Y."/>
            <person name="Tamaki H."/>
            <person name="Takai K."/>
        </authorList>
    </citation>
    <scope>NUCLEOTIDE SEQUENCE [LARGE SCALE GENOMIC DNA]</scope>
    <source>
        <strain evidence="4 5">MK-D1</strain>
    </source>
</reference>
<dbReference type="GeneID" id="41329543"/>
<dbReference type="KEGG" id="psyt:DSAG12_01549"/>
<dbReference type="EMBL" id="CP042905">
    <property type="protein sequence ID" value="QEE15722.1"/>
    <property type="molecule type" value="Genomic_DNA"/>
</dbReference>
<dbReference type="InterPro" id="IPR002510">
    <property type="entry name" value="Metalloprtase-TldD/E_N"/>
</dbReference>
<dbReference type="OrthoDB" id="84520at2157"/>
<feature type="domain" description="Metalloprotease TldD/E N-terminal" evidence="1">
    <location>
        <begin position="33"/>
        <end position="93"/>
    </location>
</feature>
<dbReference type="Proteomes" id="UP000321408">
    <property type="component" value="Chromosome"/>
</dbReference>
<dbReference type="InterPro" id="IPR045570">
    <property type="entry name" value="Metalloprtase-TldD/E_cen_dom"/>
</dbReference>
<dbReference type="SUPFAM" id="SSF111283">
    <property type="entry name" value="Putative modulator of DNA gyrase, PmbA/TldD"/>
    <property type="match status" value="1"/>
</dbReference>
<dbReference type="Pfam" id="PF19290">
    <property type="entry name" value="PmbA_TldD_2nd"/>
    <property type="match status" value="1"/>
</dbReference>
<dbReference type="RefSeq" id="WP_147662623.1">
    <property type="nucleotide sequence ID" value="NZ_CP042905.2"/>
</dbReference>
<gene>
    <name evidence="4" type="ORF">DSAG12_01549</name>
</gene>
<protein>
    <submittedName>
        <fullName evidence="4">TldD/PmbA family protein</fullName>
    </submittedName>
</protein>
<keyword evidence="5" id="KW-1185">Reference proteome</keyword>
<dbReference type="InterPro" id="IPR047657">
    <property type="entry name" value="PmbA"/>
</dbReference>
<dbReference type="AlphaFoldDB" id="A0A5B9D9F0"/>
<proteinExistence type="predicted"/>
<evidence type="ECO:0000313" key="5">
    <source>
        <dbReference type="Proteomes" id="UP000321408"/>
    </source>
</evidence>
<evidence type="ECO:0000259" key="1">
    <source>
        <dbReference type="Pfam" id="PF01523"/>
    </source>
</evidence>
<feature type="domain" description="Metalloprotease TldD/E central" evidence="3">
    <location>
        <begin position="146"/>
        <end position="228"/>
    </location>
</feature>
<evidence type="ECO:0000259" key="3">
    <source>
        <dbReference type="Pfam" id="PF19290"/>
    </source>
</evidence>
<dbReference type="Pfam" id="PF19289">
    <property type="entry name" value="PmbA_TldD_3rd"/>
    <property type="match status" value="1"/>
</dbReference>
<dbReference type="PANTHER" id="PTHR43421:SF1">
    <property type="entry name" value="METALLOPROTEASE PMBA"/>
    <property type="match status" value="1"/>
</dbReference>
<dbReference type="InterPro" id="IPR035068">
    <property type="entry name" value="TldD/PmbA_N"/>
</dbReference>
<dbReference type="GO" id="GO:0006508">
    <property type="term" value="P:proteolysis"/>
    <property type="evidence" value="ECO:0007669"/>
    <property type="project" value="InterPro"/>
</dbReference>
<dbReference type="InterPro" id="IPR045569">
    <property type="entry name" value="Metalloprtase-TldD/E_C"/>
</dbReference>
<dbReference type="Gene3D" id="3.30.2290.10">
    <property type="entry name" value="PmbA/TldD superfamily"/>
    <property type="match status" value="1"/>
</dbReference>
<reference evidence="4 5" key="2">
    <citation type="journal article" date="2024" name="Int. J. Syst. Evol. Microbiol.">
        <title>Promethearchaeum syntrophicum gen. nov., sp. nov., an anaerobic, obligately syntrophic archaeon, the first isolate of the lineage 'Asgard' archaea, and proposal of the new archaeal phylum Promethearchaeota phyl. nov. and kingdom Promethearchaeati regn. nov.</title>
        <authorList>
            <person name="Imachi H."/>
            <person name="Nobu M.K."/>
            <person name="Kato S."/>
            <person name="Takaki Y."/>
            <person name="Miyazaki M."/>
            <person name="Miyata M."/>
            <person name="Ogawara M."/>
            <person name="Saito Y."/>
            <person name="Sakai S."/>
            <person name="Tahara Y.O."/>
            <person name="Takano Y."/>
            <person name="Tasumi E."/>
            <person name="Uematsu K."/>
            <person name="Yoshimura T."/>
            <person name="Itoh T."/>
            <person name="Ohkuma M."/>
            <person name="Takai K."/>
        </authorList>
    </citation>
    <scope>NUCLEOTIDE SEQUENCE [LARGE SCALE GENOMIC DNA]</scope>
    <source>
        <strain evidence="4 5">MK-D1</strain>
    </source>
</reference>
<evidence type="ECO:0000259" key="2">
    <source>
        <dbReference type="Pfam" id="PF19289"/>
    </source>
</evidence>
<dbReference type="GO" id="GO:0005829">
    <property type="term" value="C:cytosol"/>
    <property type="evidence" value="ECO:0007669"/>
    <property type="project" value="TreeGrafter"/>
</dbReference>
<dbReference type="Pfam" id="PF01523">
    <property type="entry name" value="PmbA_TldD_1st"/>
    <property type="match status" value="1"/>
</dbReference>
<feature type="domain" description="Metalloprotease TldD/E C-terminal" evidence="2">
    <location>
        <begin position="238"/>
        <end position="457"/>
    </location>
</feature>
<organism evidence="4 5">
    <name type="scientific">Promethearchaeum syntrophicum</name>
    <dbReference type="NCBI Taxonomy" id="2594042"/>
    <lineage>
        <taxon>Archaea</taxon>
        <taxon>Promethearchaeati</taxon>
        <taxon>Promethearchaeota</taxon>
        <taxon>Promethearchaeia</taxon>
        <taxon>Promethearchaeales</taxon>
        <taxon>Promethearchaeaceae</taxon>
        <taxon>Promethearchaeum</taxon>
    </lineage>
</organism>
<sequence length="459" mass="51183">MTNKLLFFNPDYFASLFEKISKKLDKYNGIKHYEMYSSSNKQTTISYEEGFIKKAFKKNSSGMGLRLIGLNGKEGMTFTSDYSDSAIERIIKDGRIMMRVSTENPEFKNLAIPSKNYNSVEDIYDPEIDNLNLEEIKDIINPIFDLKKKEIALHSLSGNFSSSIQSVYIFNSNGINQNEKKSSVNINSEISLLGNSGFPSSGFSWQSESHLKDLSVENVAEKSYQMAYRGLDKISVETGKYPVLLSPLAVAFFLVDPISKAINSEAVQHKMSFLGDHLNEDIGVKSFTLIDDPHIPGKLSTSSFDCEGVATKPIKIIDKGVLKDFYYNSFTAGIEGIETNGHASRSHYSSTLGISNHNLIMSEGKEKWEEILSGIKKGIYFDYTGDSPNYVSGDFSGLILTGSLIEDGKITKSLSEALIGINLLDAFKKIETISKERIWIDEAYVPWVKLSEATISGRK</sequence>
<dbReference type="InterPro" id="IPR036059">
    <property type="entry name" value="TldD/PmbA_sf"/>
</dbReference>
<dbReference type="GO" id="GO:0008237">
    <property type="term" value="F:metallopeptidase activity"/>
    <property type="evidence" value="ECO:0007669"/>
    <property type="project" value="InterPro"/>
</dbReference>
<dbReference type="PANTHER" id="PTHR43421">
    <property type="entry name" value="METALLOPROTEASE PMBA"/>
    <property type="match status" value="1"/>
</dbReference>